<reference evidence="2 3" key="1">
    <citation type="journal article" date="2018" name="IMA Fungus">
        <title>IMA Genome-F 10: Nine draft genome sequences of Claviceps purpurea s.lat., including C. arundinis, C. humidiphila, and C. cf. spartinae, pseudomolecules for the pitch canker pathogen Fusarium circinatum, draft genome of Davidsoniella eucalypti, Grosmannia galeiformis, Quambalaria eucalypti, and Teratosphaeria destructans.</title>
        <authorList>
            <person name="Wingfield B.D."/>
            <person name="Liu M."/>
            <person name="Nguyen H.D."/>
            <person name="Lane F.A."/>
            <person name="Morgan S.W."/>
            <person name="De Vos L."/>
            <person name="Wilken P.M."/>
            <person name="Duong T.A."/>
            <person name="Aylward J."/>
            <person name="Coetzee M.P."/>
            <person name="Dadej K."/>
            <person name="De Beer Z.W."/>
            <person name="Findlay W."/>
            <person name="Havenga M."/>
            <person name="Kolarik M."/>
            <person name="Menzies J.G."/>
            <person name="Naidoo K."/>
            <person name="Pochopski O."/>
            <person name="Shoukouhi P."/>
            <person name="Santana Q.C."/>
            <person name="Seifert K.A."/>
            <person name="Soal N."/>
            <person name="Steenkamp E.T."/>
            <person name="Tatham C.T."/>
            <person name="van der Nest M.A."/>
            <person name="Wingfield M.J."/>
        </authorList>
    </citation>
    <scope>NUCLEOTIDE SEQUENCE [LARGE SCALE GENOMIC DNA]</scope>
    <source>
        <strain evidence="2">CMW44962</strain>
    </source>
</reference>
<keyword evidence="3" id="KW-1185">Reference proteome</keyword>
<protein>
    <submittedName>
        <fullName evidence="2">Uncharacterized protein</fullName>
    </submittedName>
</protein>
<evidence type="ECO:0000313" key="2">
    <source>
        <dbReference type="EMBL" id="KAH9821956.1"/>
    </source>
</evidence>
<dbReference type="Proteomes" id="UP001138500">
    <property type="component" value="Unassembled WGS sequence"/>
</dbReference>
<dbReference type="AlphaFoldDB" id="A0A9W7SLB3"/>
<feature type="region of interest" description="Disordered" evidence="1">
    <location>
        <begin position="1"/>
        <end position="95"/>
    </location>
</feature>
<organism evidence="2 3">
    <name type="scientific">Teratosphaeria destructans</name>
    <dbReference type="NCBI Taxonomy" id="418781"/>
    <lineage>
        <taxon>Eukaryota</taxon>
        <taxon>Fungi</taxon>
        <taxon>Dikarya</taxon>
        <taxon>Ascomycota</taxon>
        <taxon>Pezizomycotina</taxon>
        <taxon>Dothideomycetes</taxon>
        <taxon>Dothideomycetidae</taxon>
        <taxon>Mycosphaerellales</taxon>
        <taxon>Teratosphaeriaceae</taxon>
        <taxon>Teratosphaeria</taxon>
    </lineage>
</organism>
<dbReference type="EMBL" id="RIBY02002245">
    <property type="protein sequence ID" value="KAH9821956.1"/>
    <property type="molecule type" value="Genomic_DNA"/>
</dbReference>
<reference evidence="2 3" key="2">
    <citation type="journal article" date="2021" name="Curr. Genet.">
        <title>Genetic response to nitrogen starvation in the aggressive Eucalyptus foliar pathogen Teratosphaeria destructans.</title>
        <authorList>
            <person name="Havenga M."/>
            <person name="Wingfield B.D."/>
            <person name="Wingfield M.J."/>
            <person name="Dreyer L.L."/>
            <person name="Roets F."/>
            <person name="Aylward J."/>
        </authorList>
    </citation>
    <scope>NUCLEOTIDE SEQUENCE [LARGE SCALE GENOMIC DNA]</scope>
    <source>
        <strain evidence="2">CMW44962</strain>
    </source>
</reference>
<proteinExistence type="predicted"/>
<comment type="caution">
    <text evidence="2">The sequence shown here is derived from an EMBL/GenBank/DDBJ whole genome shotgun (WGS) entry which is preliminary data.</text>
</comment>
<evidence type="ECO:0000256" key="1">
    <source>
        <dbReference type="SAM" id="MobiDB-lite"/>
    </source>
</evidence>
<gene>
    <name evidence="2" type="ORF">Tdes44962_MAKER04853</name>
</gene>
<accession>A0A9W7SLB3</accession>
<evidence type="ECO:0000313" key="3">
    <source>
        <dbReference type="Proteomes" id="UP001138500"/>
    </source>
</evidence>
<sequence>MYRYPRPDLTAEAGVPLARPATAEVEGGRRETRRARPPRLAPVWVPRDRYGDGNDQDPPRTSGLWRRRVTGAASRETGGELEGERGMGARLLGDGGEGLYGSHGRWI</sequence>
<name>A0A9W7SLB3_9PEZI</name>